<keyword evidence="2" id="KW-1185">Reference proteome</keyword>
<protein>
    <submittedName>
        <fullName evidence="1">Uncharacterized protein</fullName>
    </submittedName>
</protein>
<dbReference type="Proteomes" id="UP000305067">
    <property type="component" value="Unassembled WGS sequence"/>
</dbReference>
<evidence type="ECO:0000313" key="2">
    <source>
        <dbReference type="Proteomes" id="UP000305067"/>
    </source>
</evidence>
<proteinExistence type="predicted"/>
<evidence type="ECO:0000313" key="1">
    <source>
        <dbReference type="EMBL" id="TFL04397.1"/>
    </source>
</evidence>
<accession>A0A5C3QS72</accession>
<gene>
    <name evidence="1" type="ORF">BDV98DRAFT_562186</name>
</gene>
<sequence length="102" mass="11082">MSCLHSPTSCACASICGTRWRTRRRIRNTGSLSGGRGGGILILSFRVQSTWTWKSCRVIMNLILATTGFGVLSVRSQKLGSFLGPWSIPLHVLPFTRAVASS</sequence>
<reference evidence="1 2" key="1">
    <citation type="journal article" date="2019" name="Nat. Ecol. Evol.">
        <title>Megaphylogeny resolves global patterns of mushroom evolution.</title>
        <authorList>
            <person name="Varga T."/>
            <person name="Krizsan K."/>
            <person name="Foldi C."/>
            <person name="Dima B."/>
            <person name="Sanchez-Garcia M."/>
            <person name="Sanchez-Ramirez S."/>
            <person name="Szollosi G.J."/>
            <person name="Szarkandi J.G."/>
            <person name="Papp V."/>
            <person name="Albert L."/>
            <person name="Andreopoulos W."/>
            <person name="Angelini C."/>
            <person name="Antonin V."/>
            <person name="Barry K.W."/>
            <person name="Bougher N.L."/>
            <person name="Buchanan P."/>
            <person name="Buyck B."/>
            <person name="Bense V."/>
            <person name="Catcheside P."/>
            <person name="Chovatia M."/>
            <person name="Cooper J."/>
            <person name="Damon W."/>
            <person name="Desjardin D."/>
            <person name="Finy P."/>
            <person name="Geml J."/>
            <person name="Haridas S."/>
            <person name="Hughes K."/>
            <person name="Justo A."/>
            <person name="Karasinski D."/>
            <person name="Kautmanova I."/>
            <person name="Kiss B."/>
            <person name="Kocsube S."/>
            <person name="Kotiranta H."/>
            <person name="LaButti K.M."/>
            <person name="Lechner B.E."/>
            <person name="Liimatainen K."/>
            <person name="Lipzen A."/>
            <person name="Lukacs Z."/>
            <person name="Mihaltcheva S."/>
            <person name="Morgado L.N."/>
            <person name="Niskanen T."/>
            <person name="Noordeloos M.E."/>
            <person name="Ohm R.A."/>
            <person name="Ortiz-Santana B."/>
            <person name="Ovrebo C."/>
            <person name="Racz N."/>
            <person name="Riley R."/>
            <person name="Savchenko A."/>
            <person name="Shiryaev A."/>
            <person name="Soop K."/>
            <person name="Spirin V."/>
            <person name="Szebenyi C."/>
            <person name="Tomsovsky M."/>
            <person name="Tulloss R.E."/>
            <person name="Uehling J."/>
            <person name="Grigoriev I.V."/>
            <person name="Vagvolgyi C."/>
            <person name="Papp T."/>
            <person name="Martin F.M."/>
            <person name="Miettinen O."/>
            <person name="Hibbett D.S."/>
            <person name="Nagy L.G."/>
        </authorList>
    </citation>
    <scope>NUCLEOTIDE SEQUENCE [LARGE SCALE GENOMIC DNA]</scope>
    <source>
        <strain evidence="1 2">CBS 309.79</strain>
    </source>
</reference>
<dbReference type="AlphaFoldDB" id="A0A5C3QS72"/>
<dbReference type="EMBL" id="ML178818">
    <property type="protein sequence ID" value="TFL04397.1"/>
    <property type="molecule type" value="Genomic_DNA"/>
</dbReference>
<name>A0A5C3QS72_9AGAR</name>
<organism evidence="1 2">
    <name type="scientific">Pterulicium gracile</name>
    <dbReference type="NCBI Taxonomy" id="1884261"/>
    <lineage>
        <taxon>Eukaryota</taxon>
        <taxon>Fungi</taxon>
        <taxon>Dikarya</taxon>
        <taxon>Basidiomycota</taxon>
        <taxon>Agaricomycotina</taxon>
        <taxon>Agaricomycetes</taxon>
        <taxon>Agaricomycetidae</taxon>
        <taxon>Agaricales</taxon>
        <taxon>Pleurotineae</taxon>
        <taxon>Pterulaceae</taxon>
        <taxon>Pterulicium</taxon>
    </lineage>
</organism>